<proteinExistence type="predicted"/>
<dbReference type="EnsemblPlants" id="TuG1812G0100002945.01.T01">
    <property type="protein sequence ID" value="TuG1812G0100002945.01.T01"/>
    <property type="gene ID" value="TuG1812G0100002945.01"/>
</dbReference>
<protein>
    <submittedName>
        <fullName evidence="1">Uncharacterized protein</fullName>
    </submittedName>
</protein>
<evidence type="ECO:0000313" key="1">
    <source>
        <dbReference type="EnsemblPlants" id="TuG1812G0100002945.01.T01"/>
    </source>
</evidence>
<dbReference type="Gramene" id="TuG1812G0100002945.01.T01">
    <property type="protein sequence ID" value="TuG1812G0100002945.01.T01"/>
    <property type="gene ID" value="TuG1812G0100002945.01"/>
</dbReference>
<reference evidence="1" key="2">
    <citation type="submission" date="2018-03" db="EMBL/GenBank/DDBJ databases">
        <title>The Triticum urartu genome reveals the dynamic nature of wheat genome evolution.</title>
        <authorList>
            <person name="Ling H."/>
            <person name="Ma B."/>
            <person name="Shi X."/>
            <person name="Liu H."/>
            <person name="Dong L."/>
            <person name="Sun H."/>
            <person name="Cao Y."/>
            <person name="Gao Q."/>
            <person name="Zheng S."/>
            <person name="Li Y."/>
            <person name="Yu Y."/>
            <person name="Du H."/>
            <person name="Qi M."/>
            <person name="Li Y."/>
            <person name="Yu H."/>
            <person name="Cui Y."/>
            <person name="Wang N."/>
            <person name="Chen C."/>
            <person name="Wu H."/>
            <person name="Zhao Y."/>
            <person name="Zhang J."/>
            <person name="Li Y."/>
            <person name="Zhou W."/>
            <person name="Zhang B."/>
            <person name="Hu W."/>
            <person name="Eijk M."/>
            <person name="Tang J."/>
            <person name="Witsenboer H."/>
            <person name="Zhao S."/>
            <person name="Li Z."/>
            <person name="Zhang A."/>
            <person name="Wang D."/>
            <person name="Liang C."/>
        </authorList>
    </citation>
    <scope>NUCLEOTIDE SEQUENCE [LARGE SCALE GENOMIC DNA]</scope>
    <source>
        <strain evidence="1">cv. G1812</strain>
    </source>
</reference>
<dbReference type="AlphaFoldDB" id="A0A8R7P7K8"/>
<sequence length="114" mass="12838">MHLPLFVYCSLSRLEVIPDVLNASSTSSYEKEAKKKTYLLRDVGKFLEHNRLIGASATIHSTIVQLQKEHKFKKINICRRAGGEGRASGWMMAKFPSSCLDVQDTLLLFYLCSG</sequence>
<organism evidence="1 2">
    <name type="scientific">Triticum urartu</name>
    <name type="common">Red wild einkorn</name>
    <name type="synonym">Crithodium urartu</name>
    <dbReference type="NCBI Taxonomy" id="4572"/>
    <lineage>
        <taxon>Eukaryota</taxon>
        <taxon>Viridiplantae</taxon>
        <taxon>Streptophyta</taxon>
        <taxon>Embryophyta</taxon>
        <taxon>Tracheophyta</taxon>
        <taxon>Spermatophyta</taxon>
        <taxon>Magnoliopsida</taxon>
        <taxon>Liliopsida</taxon>
        <taxon>Poales</taxon>
        <taxon>Poaceae</taxon>
        <taxon>BOP clade</taxon>
        <taxon>Pooideae</taxon>
        <taxon>Triticodae</taxon>
        <taxon>Triticeae</taxon>
        <taxon>Triticinae</taxon>
        <taxon>Triticum</taxon>
    </lineage>
</organism>
<keyword evidence="2" id="KW-1185">Reference proteome</keyword>
<accession>A0A8R7P7K8</accession>
<name>A0A8R7P7K8_TRIUA</name>
<dbReference type="Proteomes" id="UP000015106">
    <property type="component" value="Chromosome 1"/>
</dbReference>
<evidence type="ECO:0000313" key="2">
    <source>
        <dbReference type="Proteomes" id="UP000015106"/>
    </source>
</evidence>
<reference evidence="1" key="3">
    <citation type="submission" date="2022-06" db="UniProtKB">
        <authorList>
            <consortium name="EnsemblPlants"/>
        </authorList>
    </citation>
    <scope>IDENTIFICATION</scope>
</reference>
<reference evidence="2" key="1">
    <citation type="journal article" date="2013" name="Nature">
        <title>Draft genome of the wheat A-genome progenitor Triticum urartu.</title>
        <authorList>
            <person name="Ling H.Q."/>
            <person name="Zhao S."/>
            <person name="Liu D."/>
            <person name="Wang J."/>
            <person name="Sun H."/>
            <person name="Zhang C."/>
            <person name="Fan H."/>
            <person name="Li D."/>
            <person name="Dong L."/>
            <person name="Tao Y."/>
            <person name="Gao C."/>
            <person name="Wu H."/>
            <person name="Li Y."/>
            <person name="Cui Y."/>
            <person name="Guo X."/>
            <person name="Zheng S."/>
            <person name="Wang B."/>
            <person name="Yu K."/>
            <person name="Liang Q."/>
            <person name="Yang W."/>
            <person name="Lou X."/>
            <person name="Chen J."/>
            <person name="Feng M."/>
            <person name="Jian J."/>
            <person name="Zhang X."/>
            <person name="Luo G."/>
            <person name="Jiang Y."/>
            <person name="Liu J."/>
            <person name="Wang Z."/>
            <person name="Sha Y."/>
            <person name="Zhang B."/>
            <person name="Wu H."/>
            <person name="Tang D."/>
            <person name="Shen Q."/>
            <person name="Xue P."/>
            <person name="Zou S."/>
            <person name="Wang X."/>
            <person name="Liu X."/>
            <person name="Wang F."/>
            <person name="Yang Y."/>
            <person name="An X."/>
            <person name="Dong Z."/>
            <person name="Zhang K."/>
            <person name="Zhang X."/>
            <person name="Luo M.C."/>
            <person name="Dvorak J."/>
            <person name="Tong Y."/>
            <person name="Wang J."/>
            <person name="Yang H."/>
            <person name="Li Z."/>
            <person name="Wang D."/>
            <person name="Zhang A."/>
            <person name="Wang J."/>
        </authorList>
    </citation>
    <scope>NUCLEOTIDE SEQUENCE</scope>
    <source>
        <strain evidence="2">cv. G1812</strain>
    </source>
</reference>